<dbReference type="PANTHER" id="PTHR34142">
    <property type="entry name" value="ENDO-BETA-1,4-GLUCANASE A"/>
    <property type="match status" value="1"/>
</dbReference>
<evidence type="ECO:0000259" key="5">
    <source>
        <dbReference type="Pfam" id="PF00150"/>
    </source>
</evidence>
<dbReference type="PANTHER" id="PTHR34142:SF1">
    <property type="entry name" value="GLYCOSIDE HYDROLASE FAMILY 5 DOMAIN-CONTAINING PROTEIN"/>
    <property type="match status" value="1"/>
</dbReference>
<keyword evidence="8" id="KW-1185">Reference proteome</keyword>
<dbReference type="PROSITE" id="PS00659">
    <property type="entry name" value="GLYCOSYL_HYDROL_F5"/>
    <property type="match status" value="1"/>
</dbReference>
<comment type="similarity">
    <text evidence="3">Belongs to the glycosyl hydrolase 5 (cellulase A) family.</text>
</comment>
<name>A0A7W9BG58_9SPHN</name>
<evidence type="ECO:0000313" key="7">
    <source>
        <dbReference type="EMBL" id="MBB5716568.1"/>
    </source>
</evidence>
<protein>
    <submittedName>
        <fullName evidence="7">Aryl-phospho-beta-D-glucosidase BglC (GH1 family)</fullName>
    </submittedName>
</protein>
<keyword evidence="2 3" id="KW-0326">Glycosidase</keyword>
<feature type="domain" description="Glycoside hydrolase family 5" evidence="5">
    <location>
        <begin position="11"/>
        <end position="275"/>
    </location>
</feature>
<evidence type="ECO:0000256" key="2">
    <source>
        <dbReference type="ARBA" id="ARBA00023295"/>
    </source>
</evidence>
<dbReference type="Proteomes" id="UP000546200">
    <property type="component" value="Unassembled WGS sequence"/>
</dbReference>
<keyword evidence="1 3" id="KW-0378">Hydrolase</keyword>
<dbReference type="InterPro" id="IPR001547">
    <property type="entry name" value="Glyco_hydro_5"/>
</dbReference>
<evidence type="ECO:0000259" key="6">
    <source>
        <dbReference type="Pfam" id="PF11721"/>
    </source>
</evidence>
<evidence type="ECO:0000313" key="8">
    <source>
        <dbReference type="Proteomes" id="UP000546200"/>
    </source>
</evidence>
<accession>A0A7W9BG58</accession>
<organism evidence="7 8">
    <name type="scientific">Sphingomonas aerophila</name>
    <dbReference type="NCBI Taxonomy" id="1344948"/>
    <lineage>
        <taxon>Bacteria</taxon>
        <taxon>Pseudomonadati</taxon>
        <taxon>Pseudomonadota</taxon>
        <taxon>Alphaproteobacteria</taxon>
        <taxon>Sphingomonadales</taxon>
        <taxon>Sphingomonadaceae</taxon>
        <taxon>Sphingomonas</taxon>
    </lineage>
</organism>
<dbReference type="EMBL" id="JACIJK010000012">
    <property type="protein sequence ID" value="MBB5716568.1"/>
    <property type="molecule type" value="Genomic_DNA"/>
</dbReference>
<gene>
    <name evidence="7" type="ORF">FHS94_003438</name>
</gene>
<proteinExistence type="inferred from homology"/>
<evidence type="ECO:0000256" key="3">
    <source>
        <dbReference type="RuleBase" id="RU361153"/>
    </source>
</evidence>
<dbReference type="Gene3D" id="2.60.120.430">
    <property type="entry name" value="Galactose-binding lectin"/>
    <property type="match status" value="1"/>
</dbReference>
<dbReference type="Pfam" id="PF11721">
    <property type="entry name" value="Malectin"/>
    <property type="match status" value="1"/>
</dbReference>
<dbReference type="Gene3D" id="3.20.20.80">
    <property type="entry name" value="Glycosidases"/>
    <property type="match status" value="1"/>
</dbReference>
<dbReference type="Pfam" id="PF00150">
    <property type="entry name" value="Cellulase"/>
    <property type="match status" value="1"/>
</dbReference>
<comment type="caution">
    <text evidence="7">The sequence shown here is derived from an EMBL/GenBank/DDBJ whole genome shotgun (WGS) entry which is preliminary data.</text>
</comment>
<evidence type="ECO:0000256" key="4">
    <source>
        <dbReference type="SAM" id="MobiDB-lite"/>
    </source>
</evidence>
<dbReference type="GO" id="GO:0009251">
    <property type="term" value="P:glucan catabolic process"/>
    <property type="evidence" value="ECO:0007669"/>
    <property type="project" value="TreeGrafter"/>
</dbReference>
<dbReference type="InterPro" id="IPR021720">
    <property type="entry name" value="Malectin_dom"/>
</dbReference>
<reference evidence="7 8" key="1">
    <citation type="submission" date="2020-08" db="EMBL/GenBank/DDBJ databases">
        <title>Genomic Encyclopedia of Type Strains, Phase IV (KMG-IV): sequencing the most valuable type-strain genomes for metagenomic binning, comparative biology and taxonomic classification.</title>
        <authorList>
            <person name="Goeker M."/>
        </authorList>
    </citation>
    <scope>NUCLEOTIDE SEQUENCE [LARGE SCALE GENOMIC DNA]</scope>
    <source>
        <strain evidence="7 8">DSM 100044</strain>
    </source>
</reference>
<feature type="compositionally biased region" description="Basic residues" evidence="4">
    <location>
        <begin position="486"/>
        <end position="524"/>
    </location>
</feature>
<sequence length="524" mass="57260">MIGVNLYAGQFGTGGTYGKTYVYPGNSYLDYYASKGMDVIRIPFDWERLQPVKDGALDTVELGRIRAVVDHARTLGLKVVLDPHNFGYGFGEMVGGGTSNASFANFWGQVATAFRDYPNIIFGLMNEPHDQTATQWIGSANAAMSAIRAAGANQLVLVPGTYWDGAYSWVSGAYDRPNSDDNDTVIGEGVIDPVNNYAFEVHNYFDAKNSGTGPTVSDTKGIENLIEITAWAERTGHKLFMGEFGSEGTPLDLRALDNTLAYMDDHPVWMGATYWAGGPWIGSYRYSIEPNAKDANGNPIDRPQLGVLQRYDLDPTTNPAVATGVVAAIDAGGPGYNDTVRQIAYAGDAPSSFLLGTSKVSKDTSLITATKDDALYQTVRFGKAFGYDIPVANGVYAVDLHFTETYWTTAGKRVFDVVGENQTLLSHVDIVAATGDRREAYDVTATVTVTDGVLDLWFDSTVAGSVDNATVAGIVIRKIGDGPPARTRKPDHRNRGRRHVERHHRGRHHQRPGRQRRAERKRRQ</sequence>
<dbReference type="AlphaFoldDB" id="A0A7W9BG58"/>
<dbReference type="InterPro" id="IPR017853">
    <property type="entry name" value="GH"/>
</dbReference>
<dbReference type="InterPro" id="IPR008979">
    <property type="entry name" value="Galactose-bd-like_sf"/>
</dbReference>
<dbReference type="SUPFAM" id="SSF51445">
    <property type="entry name" value="(Trans)glycosidases"/>
    <property type="match status" value="1"/>
</dbReference>
<feature type="region of interest" description="Disordered" evidence="4">
    <location>
        <begin position="480"/>
        <end position="524"/>
    </location>
</feature>
<evidence type="ECO:0000256" key="1">
    <source>
        <dbReference type="ARBA" id="ARBA00022801"/>
    </source>
</evidence>
<dbReference type="GO" id="GO:0004553">
    <property type="term" value="F:hydrolase activity, hydrolyzing O-glycosyl compounds"/>
    <property type="evidence" value="ECO:0007669"/>
    <property type="project" value="InterPro"/>
</dbReference>
<feature type="domain" description="Malectin" evidence="6">
    <location>
        <begin position="325"/>
        <end position="474"/>
    </location>
</feature>
<dbReference type="InterPro" id="IPR018087">
    <property type="entry name" value="Glyco_hydro_5_CS"/>
</dbReference>
<dbReference type="SUPFAM" id="SSF49785">
    <property type="entry name" value="Galactose-binding domain-like"/>
    <property type="match status" value="1"/>
</dbReference>